<comment type="similarity">
    <text evidence="1">Belongs to the methyltransferase superfamily.</text>
</comment>
<keyword evidence="3" id="KW-0808">Transferase</keyword>
<name>A0A8C4P468_DRONO</name>
<dbReference type="Pfam" id="PF13649">
    <property type="entry name" value="Methyltransf_25"/>
    <property type="match status" value="1"/>
</dbReference>
<dbReference type="InterPro" id="IPR029063">
    <property type="entry name" value="SAM-dependent_MTases_sf"/>
</dbReference>
<keyword evidence="6" id="KW-1185">Reference proteome</keyword>
<dbReference type="GO" id="GO:0032259">
    <property type="term" value="P:methylation"/>
    <property type="evidence" value="ECO:0007669"/>
    <property type="project" value="UniProtKB-KW"/>
</dbReference>
<dbReference type="GO" id="GO:0008168">
    <property type="term" value="F:methyltransferase activity"/>
    <property type="evidence" value="ECO:0007669"/>
    <property type="project" value="UniProtKB-KW"/>
</dbReference>
<sequence>MIPRGGAARRLCSAAGDLLGAMEQPSAWDRFYACRERAGATGHFEWFFGYEVVAGLLLPLLQGPRAARVLDVGCGTSALGLGLYQDCPHPVHVCCLDAAPTALAALQRLLRAAPLPRHPGSRIHLCLGDATDLAGGGFAPASLRLVLDKGTCDALLRCPAGPSRAGQLVAECLWALQPSGQLLQFSDEDPDARVPFLEWAGAAGVSVRELGIPGGIPYYIYTVEKPARD</sequence>
<proteinExistence type="inferred from homology"/>
<accession>A0A8C4P468</accession>
<dbReference type="Gene3D" id="3.40.50.150">
    <property type="entry name" value="Vaccinia Virus protein VP39"/>
    <property type="match status" value="1"/>
</dbReference>
<gene>
    <name evidence="5" type="primary">CSKMT</name>
</gene>
<dbReference type="SUPFAM" id="SSF53335">
    <property type="entry name" value="S-adenosyl-L-methionine-dependent methyltransferases"/>
    <property type="match status" value="1"/>
</dbReference>
<feature type="domain" description="Methyltransferase" evidence="4">
    <location>
        <begin position="69"/>
        <end position="148"/>
    </location>
</feature>
<protein>
    <submittedName>
        <fullName evidence="5">Citrate synthase lysine methyltransferase</fullName>
    </submittedName>
</protein>
<evidence type="ECO:0000313" key="5">
    <source>
        <dbReference type="Ensembl" id="ENSDNVP00000005066.1"/>
    </source>
</evidence>
<evidence type="ECO:0000256" key="1">
    <source>
        <dbReference type="ARBA" id="ARBA00008361"/>
    </source>
</evidence>
<dbReference type="Ensembl" id="ENSDNVT00000006082.1">
    <property type="protein sequence ID" value="ENSDNVP00000005066.1"/>
    <property type="gene ID" value="ENSDNVG00000003628.1"/>
</dbReference>
<evidence type="ECO:0000256" key="2">
    <source>
        <dbReference type="ARBA" id="ARBA00022603"/>
    </source>
</evidence>
<dbReference type="InterPro" id="IPR051419">
    <property type="entry name" value="Lys/N-term_MeTrsfase_sf"/>
</dbReference>
<dbReference type="Proteomes" id="UP000694423">
    <property type="component" value="Unplaced"/>
</dbReference>
<dbReference type="CDD" id="cd02440">
    <property type="entry name" value="AdoMet_MTases"/>
    <property type="match status" value="1"/>
</dbReference>
<keyword evidence="2" id="KW-0489">Methyltransferase</keyword>
<dbReference type="PANTHER" id="PTHR12176:SF83">
    <property type="entry name" value="CITRATE SYNTHASE-LYSINE N-METHYLTRANSFERASE CSKMT, MITOCHONDRIAL"/>
    <property type="match status" value="1"/>
</dbReference>
<evidence type="ECO:0000313" key="6">
    <source>
        <dbReference type="Proteomes" id="UP000694423"/>
    </source>
</evidence>
<dbReference type="OrthoDB" id="411785at2759"/>
<reference evidence="5" key="2">
    <citation type="submission" date="2025-09" db="UniProtKB">
        <authorList>
            <consortium name="Ensembl"/>
        </authorList>
    </citation>
    <scope>IDENTIFICATION</scope>
</reference>
<organism evidence="5 6">
    <name type="scientific">Dromaius novaehollandiae</name>
    <name type="common">Emu</name>
    <dbReference type="NCBI Taxonomy" id="8790"/>
    <lineage>
        <taxon>Eukaryota</taxon>
        <taxon>Metazoa</taxon>
        <taxon>Chordata</taxon>
        <taxon>Craniata</taxon>
        <taxon>Vertebrata</taxon>
        <taxon>Euteleostomi</taxon>
        <taxon>Archelosauria</taxon>
        <taxon>Archosauria</taxon>
        <taxon>Dinosauria</taxon>
        <taxon>Saurischia</taxon>
        <taxon>Theropoda</taxon>
        <taxon>Coelurosauria</taxon>
        <taxon>Aves</taxon>
        <taxon>Palaeognathae</taxon>
        <taxon>Casuariiformes</taxon>
        <taxon>Dromaiidae</taxon>
        <taxon>Dromaius</taxon>
    </lineage>
</organism>
<evidence type="ECO:0000259" key="4">
    <source>
        <dbReference type="Pfam" id="PF13649"/>
    </source>
</evidence>
<dbReference type="InterPro" id="IPR041698">
    <property type="entry name" value="Methyltransf_25"/>
</dbReference>
<dbReference type="AlphaFoldDB" id="A0A8C4P468"/>
<evidence type="ECO:0000256" key="3">
    <source>
        <dbReference type="ARBA" id="ARBA00022679"/>
    </source>
</evidence>
<reference evidence="5" key="1">
    <citation type="submission" date="2025-08" db="UniProtKB">
        <authorList>
            <consortium name="Ensembl"/>
        </authorList>
    </citation>
    <scope>IDENTIFICATION</scope>
</reference>
<dbReference type="PANTHER" id="PTHR12176">
    <property type="entry name" value="SAM-DEPENDENT METHYLTRANSFERASE SUPERFAMILY PROTEIN"/>
    <property type="match status" value="1"/>
</dbReference>